<name>A0A0C2HCW1_9BILA</name>
<reference evidence="2 3" key="1">
    <citation type="submission" date="2013-12" db="EMBL/GenBank/DDBJ databases">
        <title>Draft genome of the parsitic nematode Ancylostoma duodenale.</title>
        <authorList>
            <person name="Mitreva M."/>
        </authorList>
    </citation>
    <scope>NUCLEOTIDE SEQUENCE [LARGE SCALE GENOMIC DNA]</scope>
    <source>
        <strain evidence="2 3">Zhejiang</strain>
    </source>
</reference>
<dbReference type="OrthoDB" id="5848222at2759"/>
<evidence type="ECO:0000313" key="3">
    <source>
        <dbReference type="Proteomes" id="UP000054047"/>
    </source>
</evidence>
<dbReference type="EMBL" id="KN726724">
    <property type="protein sequence ID" value="KIH67376.1"/>
    <property type="molecule type" value="Genomic_DNA"/>
</dbReference>
<protein>
    <submittedName>
        <fullName evidence="2">Uncharacterized protein</fullName>
    </submittedName>
</protein>
<sequence length="85" mass="9428">MEMKMLRWMARVTRLDPISNQDIRNRFGVAAISDKLDLVYDGTATFCVPRKEPSTKSVLISKSPANGQMVDQSNAGLTRSTPILS</sequence>
<gene>
    <name evidence="2" type="ORF">ANCDUO_02294</name>
</gene>
<dbReference type="Proteomes" id="UP000054047">
    <property type="component" value="Unassembled WGS sequence"/>
</dbReference>
<dbReference type="AlphaFoldDB" id="A0A0C2HCW1"/>
<accession>A0A0C2HCW1</accession>
<organism evidence="2 3">
    <name type="scientific">Ancylostoma duodenale</name>
    <dbReference type="NCBI Taxonomy" id="51022"/>
    <lineage>
        <taxon>Eukaryota</taxon>
        <taxon>Metazoa</taxon>
        <taxon>Ecdysozoa</taxon>
        <taxon>Nematoda</taxon>
        <taxon>Chromadorea</taxon>
        <taxon>Rhabditida</taxon>
        <taxon>Rhabditina</taxon>
        <taxon>Rhabditomorpha</taxon>
        <taxon>Strongyloidea</taxon>
        <taxon>Ancylostomatidae</taxon>
        <taxon>Ancylostomatinae</taxon>
        <taxon>Ancylostoma</taxon>
    </lineage>
</organism>
<feature type="region of interest" description="Disordered" evidence="1">
    <location>
        <begin position="57"/>
        <end position="85"/>
    </location>
</feature>
<proteinExistence type="predicted"/>
<keyword evidence="3" id="KW-1185">Reference proteome</keyword>
<evidence type="ECO:0000256" key="1">
    <source>
        <dbReference type="SAM" id="MobiDB-lite"/>
    </source>
</evidence>
<evidence type="ECO:0000313" key="2">
    <source>
        <dbReference type="EMBL" id="KIH67376.1"/>
    </source>
</evidence>